<dbReference type="InterPro" id="IPR043001">
    <property type="entry name" value="IP5_2-K_N_lobe"/>
</dbReference>
<keyword evidence="4 6" id="KW-0418">Kinase</keyword>
<evidence type="ECO:0000256" key="6">
    <source>
        <dbReference type="RuleBase" id="RU364126"/>
    </source>
</evidence>
<evidence type="ECO:0000256" key="4">
    <source>
        <dbReference type="ARBA" id="ARBA00022777"/>
    </source>
</evidence>
<proteinExistence type="predicted"/>
<dbReference type="PANTHER" id="PTHR14456:SF2">
    <property type="entry name" value="INOSITOL-PENTAKISPHOSPHATE 2-KINASE"/>
    <property type="match status" value="1"/>
</dbReference>
<dbReference type="PANTHER" id="PTHR14456">
    <property type="entry name" value="INOSITOL POLYPHOSPHATE KINASE 1"/>
    <property type="match status" value="1"/>
</dbReference>
<comment type="domain">
    <text evidence="6">The EXKPK motif is conserved in inositol-pentakisphosphate 2-kinases of both family 1 and 2.</text>
</comment>
<evidence type="ECO:0000256" key="3">
    <source>
        <dbReference type="ARBA" id="ARBA00022741"/>
    </source>
</evidence>
<dbReference type="Pfam" id="PF06090">
    <property type="entry name" value="Ins_P5_2-kin"/>
    <property type="match status" value="1"/>
</dbReference>
<comment type="function">
    <text evidence="6">Phosphorylates Ins(1,3,4,5,6)P5 at position 2 to form Ins(1,2,3,4,5,6)P6 (InsP6 or phytate).</text>
</comment>
<comment type="catalytic activity">
    <reaction evidence="6">
        <text>1D-myo-inositol 1,3,4,5,6-pentakisphosphate + ATP = 1D-myo-inositol hexakisphosphate + ADP + H(+)</text>
        <dbReference type="Rhea" id="RHEA:20313"/>
        <dbReference type="ChEBI" id="CHEBI:15378"/>
        <dbReference type="ChEBI" id="CHEBI:30616"/>
        <dbReference type="ChEBI" id="CHEBI:57733"/>
        <dbReference type="ChEBI" id="CHEBI:58130"/>
        <dbReference type="ChEBI" id="CHEBI:456216"/>
        <dbReference type="EC" id="2.7.1.158"/>
    </reaction>
</comment>
<evidence type="ECO:0000256" key="1">
    <source>
        <dbReference type="ARBA" id="ARBA00012023"/>
    </source>
</evidence>
<keyword evidence="5 6" id="KW-0067">ATP-binding</keyword>
<dbReference type="Gene3D" id="3.30.200.110">
    <property type="entry name" value="Inositol-pentakisphosphate 2-kinase, N-lobe"/>
    <property type="match status" value="1"/>
</dbReference>
<comment type="caution">
    <text evidence="7">The sequence shown here is derived from an EMBL/GenBank/DDBJ whole genome shotgun (WGS) entry which is preliminary data.</text>
</comment>
<keyword evidence="3 6" id="KW-0547">Nucleotide-binding</keyword>
<dbReference type="AlphaFoldDB" id="A0A1V9ZYA6"/>
<protein>
    <recommendedName>
        <fullName evidence="1 6">Inositol-pentakisphosphate 2-kinase</fullName>
        <ecNumber evidence="1 6">2.7.1.158</ecNumber>
    </recommendedName>
</protein>
<dbReference type="EC" id="2.7.1.158" evidence="1 6"/>
<dbReference type="OrthoDB" id="272370at2759"/>
<keyword evidence="2 6" id="KW-0808">Transferase</keyword>
<gene>
    <name evidence="7" type="ORF">THRCLA_04726</name>
</gene>
<dbReference type="GO" id="GO:0005634">
    <property type="term" value="C:nucleus"/>
    <property type="evidence" value="ECO:0007669"/>
    <property type="project" value="TreeGrafter"/>
</dbReference>
<name>A0A1V9ZYA6_9STRA</name>
<dbReference type="Proteomes" id="UP000243217">
    <property type="component" value="Unassembled WGS sequence"/>
</dbReference>
<reference evidence="7 8" key="1">
    <citation type="journal article" date="2014" name="Genome Biol. Evol.">
        <title>The secreted proteins of Achlya hypogyna and Thraustotheca clavata identify the ancestral oomycete secretome and reveal gene acquisitions by horizontal gene transfer.</title>
        <authorList>
            <person name="Misner I."/>
            <person name="Blouin N."/>
            <person name="Leonard G."/>
            <person name="Richards T.A."/>
            <person name="Lane C.E."/>
        </authorList>
    </citation>
    <scope>NUCLEOTIDE SEQUENCE [LARGE SCALE GENOMIC DNA]</scope>
    <source>
        <strain evidence="7 8">ATCC 34112</strain>
    </source>
</reference>
<evidence type="ECO:0000256" key="2">
    <source>
        <dbReference type="ARBA" id="ARBA00022679"/>
    </source>
</evidence>
<evidence type="ECO:0000256" key="5">
    <source>
        <dbReference type="ARBA" id="ARBA00022840"/>
    </source>
</evidence>
<dbReference type="GO" id="GO:0032958">
    <property type="term" value="P:inositol phosphate biosynthetic process"/>
    <property type="evidence" value="ECO:0007669"/>
    <property type="project" value="TreeGrafter"/>
</dbReference>
<dbReference type="GO" id="GO:0005524">
    <property type="term" value="F:ATP binding"/>
    <property type="evidence" value="ECO:0007669"/>
    <property type="project" value="UniProtKB-KW"/>
</dbReference>
<dbReference type="InterPro" id="IPR009286">
    <property type="entry name" value="Ins_P5_2-kin"/>
</dbReference>
<sequence>MLLAGHQRRCCTRVDATSFRLVPTEWRYVNEGGANVVFRFIGQESSTLKGYVLRIRKEDVKGATPDEIVEFASNNQPTKSGVEYVQVAKAIPVEKRFLIEMNEILKDSPRPTHRKANLHLELPYVMLLPNIAFPSIDQEPPICVELKPKHGRCYKENDMVHPNKRIACRFCLHQHLKHSQGKIHSLSRYCPLALFSTDRSSIASALEALIATPQNNFRLFSSESTFGWDMAEIRSILLELFLQVPILQDLQAMHELDVLDVEGMYNLSQLHDLLTQHNDKEATLGSLLKDLSPSTIHYLILITGGQWQDVSLAAWNQLYQQLYHNFMVATTYKDCSLLIAIQRTTESSPIMDVEHLITLSSGDLFKCKVAIVDLDTKHHKSIGHYYKLDQSIALHVTSDSKTTCTVSQM</sequence>
<keyword evidence="8" id="KW-1185">Reference proteome</keyword>
<dbReference type="GO" id="GO:0035299">
    <property type="term" value="F:inositol-1,3,4,5,6-pentakisphosphate 2-kinase activity"/>
    <property type="evidence" value="ECO:0007669"/>
    <property type="project" value="UniProtKB-EC"/>
</dbReference>
<evidence type="ECO:0000313" key="8">
    <source>
        <dbReference type="Proteomes" id="UP000243217"/>
    </source>
</evidence>
<dbReference type="EMBL" id="JNBS01001053">
    <property type="protein sequence ID" value="OQS02949.1"/>
    <property type="molecule type" value="Genomic_DNA"/>
</dbReference>
<organism evidence="7 8">
    <name type="scientific">Thraustotheca clavata</name>
    <dbReference type="NCBI Taxonomy" id="74557"/>
    <lineage>
        <taxon>Eukaryota</taxon>
        <taxon>Sar</taxon>
        <taxon>Stramenopiles</taxon>
        <taxon>Oomycota</taxon>
        <taxon>Saprolegniomycetes</taxon>
        <taxon>Saprolegniales</taxon>
        <taxon>Achlyaceae</taxon>
        <taxon>Thraustotheca</taxon>
    </lineage>
</organism>
<accession>A0A1V9ZYA6</accession>
<dbReference type="STRING" id="74557.A0A1V9ZYA6"/>
<evidence type="ECO:0000313" key="7">
    <source>
        <dbReference type="EMBL" id="OQS02949.1"/>
    </source>
</evidence>